<evidence type="ECO:0000256" key="8">
    <source>
        <dbReference type="SAM" id="MobiDB-lite"/>
    </source>
</evidence>
<dbReference type="GO" id="GO:0005524">
    <property type="term" value="F:ATP binding"/>
    <property type="evidence" value="ECO:0007669"/>
    <property type="project" value="UniProtKB-KW"/>
</dbReference>
<dbReference type="SUPFAM" id="SSF52540">
    <property type="entry name" value="P-loop containing nucleoside triphosphate hydrolases"/>
    <property type="match status" value="1"/>
</dbReference>
<dbReference type="PANTHER" id="PTHR42771">
    <property type="entry name" value="IRON(3+)-HYDROXAMATE IMPORT ATP-BINDING PROTEIN FHUC"/>
    <property type="match status" value="1"/>
</dbReference>
<dbReference type="GO" id="GO:0016887">
    <property type="term" value="F:ATP hydrolysis activity"/>
    <property type="evidence" value="ECO:0007669"/>
    <property type="project" value="InterPro"/>
</dbReference>
<dbReference type="AlphaFoldDB" id="A0A6J4KWR7"/>
<feature type="region of interest" description="Disordered" evidence="8">
    <location>
        <begin position="121"/>
        <end position="143"/>
    </location>
</feature>
<dbReference type="InterPro" id="IPR003959">
    <property type="entry name" value="ATPase_AAA_core"/>
</dbReference>
<reference evidence="10" key="1">
    <citation type="submission" date="2020-02" db="EMBL/GenBank/DDBJ databases">
        <authorList>
            <person name="Meier V. D."/>
        </authorList>
    </citation>
    <scope>NUCLEOTIDE SEQUENCE</scope>
    <source>
        <strain evidence="10">AVDCRST_MAG89</strain>
    </source>
</reference>
<protein>
    <submittedName>
        <fullName evidence="10">ABC transporter, ATP-binding protein</fullName>
    </submittedName>
</protein>
<evidence type="ECO:0000256" key="4">
    <source>
        <dbReference type="ARBA" id="ARBA00022496"/>
    </source>
</evidence>
<proteinExistence type="predicted"/>
<evidence type="ECO:0000313" key="10">
    <source>
        <dbReference type="EMBL" id="CAA9313381.1"/>
    </source>
</evidence>
<gene>
    <name evidence="10" type="ORF">AVDCRST_MAG89-1269</name>
</gene>
<keyword evidence="4" id="KW-0410">Iron transport</keyword>
<dbReference type="EMBL" id="CADCTV010000281">
    <property type="protein sequence ID" value="CAA9313381.1"/>
    <property type="molecule type" value="Genomic_DNA"/>
</dbReference>
<dbReference type="Pfam" id="PF13304">
    <property type="entry name" value="AAA_21"/>
    <property type="match status" value="1"/>
</dbReference>
<keyword evidence="7" id="KW-0472">Membrane</keyword>
<feature type="domain" description="AAA+ ATPase" evidence="9">
    <location>
        <begin position="34"/>
        <end position="234"/>
    </location>
</feature>
<comment type="subcellular location">
    <subcellularLocation>
        <location evidence="1">Cell membrane</location>
        <topology evidence="1">Peripheral membrane protein</topology>
    </subcellularLocation>
</comment>
<evidence type="ECO:0000256" key="2">
    <source>
        <dbReference type="ARBA" id="ARBA00022448"/>
    </source>
</evidence>
<evidence type="ECO:0000256" key="3">
    <source>
        <dbReference type="ARBA" id="ARBA00022475"/>
    </source>
</evidence>
<dbReference type="GO" id="GO:0005886">
    <property type="term" value="C:plasma membrane"/>
    <property type="evidence" value="ECO:0007669"/>
    <property type="project" value="UniProtKB-SubCell"/>
</dbReference>
<evidence type="ECO:0000256" key="1">
    <source>
        <dbReference type="ARBA" id="ARBA00004202"/>
    </source>
</evidence>
<dbReference type="PANTHER" id="PTHR42771:SF2">
    <property type="entry name" value="IRON(3+)-HYDROXAMATE IMPORT ATP-BINDING PROTEIN FHUC"/>
    <property type="match status" value="1"/>
</dbReference>
<dbReference type="InterPro" id="IPR027417">
    <property type="entry name" value="P-loop_NTPase"/>
</dbReference>
<dbReference type="GO" id="GO:0006826">
    <property type="term" value="P:iron ion transport"/>
    <property type="evidence" value="ECO:0007669"/>
    <property type="project" value="UniProtKB-KW"/>
</dbReference>
<dbReference type="InterPro" id="IPR003593">
    <property type="entry name" value="AAA+_ATPase"/>
</dbReference>
<name>A0A6J4KWR7_9BACT</name>
<keyword evidence="5" id="KW-0408">Iron</keyword>
<evidence type="ECO:0000256" key="5">
    <source>
        <dbReference type="ARBA" id="ARBA00023004"/>
    </source>
</evidence>
<dbReference type="Gene3D" id="3.40.50.300">
    <property type="entry name" value="P-loop containing nucleotide triphosphate hydrolases"/>
    <property type="match status" value="2"/>
</dbReference>
<organism evidence="10">
    <name type="scientific">uncultured Gemmatimonadota bacterium</name>
    <dbReference type="NCBI Taxonomy" id="203437"/>
    <lineage>
        <taxon>Bacteria</taxon>
        <taxon>Pseudomonadati</taxon>
        <taxon>Gemmatimonadota</taxon>
        <taxon>environmental samples</taxon>
    </lineage>
</organism>
<keyword evidence="2" id="KW-0813">Transport</keyword>
<accession>A0A6J4KWR7</accession>
<sequence length="269" mass="29700">MPLRTVALRTSDTPNAGFPFTIAAIRTIPVLEMADRVTFFVGENGTGKSTLLEAIAIAAGIRGLGSEQPKLDTTLAPQRDLASHLRLTWSARSSRGFFLRAEDFFGYLRRQARDDARIRRERSEIGLDAPPPGRADDWRSGEHPDESAAVEFIERYDSRSHGESFLDVFGQRTRGKGLYLLDEPEAPLSPQRQLSLIRLLADAVDVGAQFIIATHSPILLAFPGAKILSFDGGPITEVAYADLEHVALTRAFLNAPELYLQRLLAKDDE</sequence>
<keyword evidence="6" id="KW-0406">Ion transport</keyword>
<keyword evidence="10" id="KW-0547">Nucleotide-binding</keyword>
<evidence type="ECO:0000259" key="9">
    <source>
        <dbReference type="SMART" id="SM00382"/>
    </source>
</evidence>
<dbReference type="SMART" id="SM00382">
    <property type="entry name" value="AAA"/>
    <property type="match status" value="1"/>
</dbReference>
<dbReference type="InterPro" id="IPR051535">
    <property type="entry name" value="Siderophore_ABC-ATPase"/>
</dbReference>
<evidence type="ECO:0000256" key="6">
    <source>
        <dbReference type="ARBA" id="ARBA00023065"/>
    </source>
</evidence>
<feature type="compositionally biased region" description="Basic and acidic residues" evidence="8">
    <location>
        <begin position="134"/>
        <end position="143"/>
    </location>
</feature>
<evidence type="ECO:0000256" key="7">
    <source>
        <dbReference type="ARBA" id="ARBA00023136"/>
    </source>
</evidence>
<keyword evidence="10" id="KW-0067">ATP-binding</keyword>
<keyword evidence="3" id="KW-1003">Cell membrane</keyword>